<dbReference type="AlphaFoldDB" id="A0A8H6SJF0"/>
<dbReference type="EMBL" id="JACAZE010000013">
    <property type="protein sequence ID" value="KAF7300454.1"/>
    <property type="molecule type" value="Genomic_DNA"/>
</dbReference>
<gene>
    <name evidence="2" type="ORF">HMN09_00929200</name>
</gene>
<accession>A0A8H6SJF0</accession>
<reference evidence="2" key="1">
    <citation type="submission" date="2020-05" db="EMBL/GenBank/DDBJ databases">
        <title>Mycena genomes resolve the evolution of fungal bioluminescence.</title>
        <authorList>
            <person name="Tsai I.J."/>
        </authorList>
    </citation>
    <scope>NUCLEOTIDE SEQUENCE</scope>
    <source>
        <strain evidence="2">110903Hualien_Pintung</strain>
    </source>
</reference>
<organism evidence="2 3">
    <name type="scientific">Mycena chlorophos</name>
    <name type="common">Agaric fungus</name>
    <name type="synonym">Agaricus chlorophos</name>
    <dbReference type="NCBI Taxonomy" id="658473"/>
    <lineage>
        <taxon>Eukaryota</taxon>
        <taxon>Fungi</taxon>
        <taxon>Dikarya</taxon>
        <taxon>Basidiomycota</taxon>
        <taxon>Agaricomycotina</taxon>
        <taxon>Agaricomycetes</taxon>
        <taxon>Agaricomycetidae</taxon>
        <taxon>Agaricales</taxon>
        <taxon>Marasmiineae</taxon>
        <taxon>Mycenaceae</taxon>
        <taxon>Mycena</taxon>
    </lineage>
</organism>
<evidence type="ECO:0000313" key="2">
    <source>
        <dbReference type="EMBL" id="KAF7300454.1"/>
    </source>
</evidence>
<comment type="caution">
    <text evidence="2">The sequence shown here is derived from an EMBL/GenBank/DDBJ whole genome shotgun (WGS) entry which is preliminary data.</text>
</comment>
<keyword evidence="1" id="KW-0812">Transmembrane</keyword>
<proteinExistence type="predicted"/>
<name>A0A8H6SJF0_MYCCL</name>
<keyword evidence="3" id="KW-1185">Reference proteome</keyword>
<dbReference type="Proteomes" id="UP000613580">
    <property type="component" value="Unassembled WGS sequence"/>
</dbReference>
<evidence type="ECO:0000313" key="3">
    <source>
        <dbReference type="Proteomes" id="UP000613580"/>
    </source>
</evidence>
<evidence type="ECO:0000256" key="1">
    <source>
        <dbReference type="SAM" id="Phobius"/>
    </source>
</evidence>
<keyword evidence="1" id="KW-0472">Membrane</keyword>
<feature type="transmembrane region" description="Helical" evidence="1">
    <location>
        <begin position="42"/>
        <end position="64"/>
    </location>
</feature>
<keyword evidence="1" id="KW-1133">Transmembrane helix</keyword>
<protein>
    <submittedName>
        <fullName evidence="2">Uncharacterized protein</fullName>
    </submittedName>
</protein>
<dbReference type="OrthoDB" id="3251775at2759"/>
<feature type="transmembrane region" description="Helical" evidence="1">
    <location>
        <begin position="85"/>
        <end position="106"/>
    </location>
</feature>
<sequence>MGAFGIAISISMAFAILAAHQVQPFLQFNPIIHMCSFSEKPWALPFMLGALTIFDLFIIVVTIVNGFHRPHQKQADVMTALQRDGALMFAGLFVLRFIGLMMAILGDPSNCFVTLSFVWATCAMVNSRIQLRVEALRFIRHAVYAGQEPDEYDTLRASAWYL</sequence>